<dbReference type="InterPro" id="IPR036561">
    <property type="entry name" value="MAM33_sf"/>
</dbReference>
<dbReference type="InterPro" id="IPR003428">
    <property type="entry name" value="MAM33"/>
</dbReference>
<dbReference type="PANTHER" id="PTHR10826:SF41">
    <property type="entry name" value="MITOCHONDRIAL GLYCOPROTEIN FAMILY PROTEIN"/>
    <property type="match status" value="1"/>
</dbReference>
<dbReference type="GO" id="GO:0005759">
    <property type="term" value="C:mitochondrial matrix"/>
    <property type="evidence" value="ECO:0007669"/>
    <property type="project" value="InterPro"/>
</dbReference>
<dbReference type="Gene3D" id="3.10.280.10">
    <property type="entry name" value="Mitochondrial glycoprotein"/>
    <property type="match status" value="1"/>
</dbReference>
<dbReference type="Proteomes" id="UP000554482">
    <property type="component" value="Unassembled WGS sequence"/>
</dbReference>
<dbReference type="EMBL" id="JABWDY010007941">
    <property type="protein sequence ID" value="KAF5202556.1"/>
    <property type="molecule type" value="Genomic_DNA"/>
</dbReference>
<dbReference type="SUPFAM" id="SSF54529">
    <property type="entry name" value="Mitochondrial glycoprotein MAM33-like"/>
    <property type="match status" value="1"/>
</dbReference>
<protein>
    <submittedName>
        <fullName evidence="1">Mitochondrial glycoprotein</fullName>
    </submittedName>
</protein>
<gene>
    <name evidence="1" type="ORF">FRX31_007859</name>
</gene>
<sequence>MAIFTILRRTASSAIPRSIRSIVTQRNYSSAILKNTNICFSQGIIPRTFSPILNFSSLSTQSKSDLNLVQILDSEIEEEEESCIELDEIPDWFPFEIKDDPGKQTITLGSNYQGEDIKVVVQMPGPVEEEGEEDGDNNEESVQTCISMIVSVAKGRNKPCLEFGCTVYPDEISIDSLSVRDPDTSEDDLAYEGPNFSDLDENLQNAFHKYLEVRGIKPSTTNFLYEYMSNKENKEYLNWLKNVKYFVEK</sequence>
<evidence type="ECO:0000313" key="2">
    <source>
        <dbReference type="Proteomes" id="UP000554482"/>
    </source>
</evidence>
<accession>A0A7J6WYM6</accession>
<comment type="caution">
    <text evidence="1">The sequence shown here is derived from an EMBL/GenBank/DDBJ whole genome shotgun (WGS) entry which is preliminary data.</text>
</comment>
<evidence type="ECO:0000313" key="1">
    <source>
        <dbReference type="EMBL" id="KAF5202556.1"/>
    </source>
</evidence>
<proteinExistence type="predicted"/>
<dbReference type="PANTHER" id="PTHR10826">
    <property type="entry name" value="COMPLEMENT COMPONENT 1"/>
    <property type="match status" value="1"/>
</dbReference>
<dbReference type="OrthoDB" id="278212at2759"/>
<keyword evidence="2" id="KW-1185">Reference proteome</keyword>
<organism evidence="1 2">
    <name type="scientific">Thalictrum thalictroides</name>
    <name type="common">Rue-anemone</name>
    <name type="synonym">Anemone thalictroides</name>
    <dbReference type="NCBI Taxonomy" id="46969"/>
    <lineage>
        <taxon>Eukaryota</taxon>
        <taxon>Viridiplantae</taxon>
        <taxon>Streptophyta</taxon>
        <taxon>Embryophyta</taxon>
        <taxon>Tracheophyta</taxon>
        <taxon>Spermatophyta</taxon>
        <taxon>Magnoliopsida</taxon>
        <taxon>Ranunculales</taxon>
        <taxon>Ranunculaceae</taxon>
        <taxon>Thalictroideae</taxon>
        <taxon>Thalictrum</taxon>
    </lineage>
</organism>
<dbReference type="AlphaFoldDB" id="A0A7J6WYM6"/>
<name>A0A7J6WYM6_THATH</name>
<dbReference type="Pfam" id="PF02330">
    <property type="entry name" value="MAM33"/>
    <property type="match status" value="1"/>
</dbReference>
<reference evidence="1 2" key="1">
    <citation type="submission" date="2020-06" db="EMBL/GenBank/DDBJ databases">
        <title>Transcriptomic and genomic resources for Thalictrum thalictroides and T. hernandezii: Facilitating candidate gene discovery in an emerging model plant lineage.</title>
        <authorList>
            <person name="Arias T."/>
            <person name="Riano-Pachon D.M."/>
            <person name="Di Stilio V.S."/>
        </authorList>
    </citation>
    <scope>NUCLEOTIDE SEQUENCE [LARGE SCALE GENOMIC DNA]</scope>
    <source>
        <strain evidence="2">cv. WT478/WT964</strain>
        <tissue evidence="1">Leaves</tissue>
    </source>
</reference>